<dbReference type="GO" id="GO:0008270">
    <property type="term" value="F:zinc ion binding"/>
    <property type="evidence" value="ECO:0007669"/>
    <property type="project" value="InterPro"/>
</dbReference>
<dbReference type="PANTHER" id="PTHR30096">
    <property type="entry name" value="4,5-DOPA DIOXYGENASE EXTRADIOL-LIKE PROTEIN"/>
    <property type="match status" value="1"/>
</dbReference>
<dbReference type="SUPFAM" id="SSF53213">
    <property type="entry name" value="LigB-like"/>
    <property type="match status" value="1"/>
</dbReference>
<evidence type="ECO:0000256" key="3">
    <source>
        <dbReference type="ARBA" id="ARBA00022723"/>
    </source>
</evidence>
<organism evidence="7 8">
    <name type="scientific">Methyloprofundus sedimenti</name>
    <dbReference type="NCBI Taxonomy" id="1420851"/>
    <lineage>
        <taxon>Bacteria</taxon>
        <taxon>Pseudomonadati</taxon>
        <taxon>Pseudomonadota</taxon>
        <taxon>Gammaproteobacteria</taxon>
        <taxon>Methylococcales</taxon>
        <taxon>Methylococcaceae</taxon>
        <taxon>Methyloprofundus</taxon>
    </lineage>
</organism>
<dbReference type="STRING" id="1420851.AU255_06705"/>
<dbReference type="CDD" id="cd07363">
    <property type="entry name" value="45_DOPA_Dioxygenase"/>
    <property type="match status" value="1"/>
</dbReference>
<dbReference type="Proteomes" id="UP000191980">
    <property type="component" value="Unassembled WGS sequence"/>
</dbReference>
<sequence length="269" mass="30161">MEEKTNNLLSKVLFIPHGGGPLPLLGDKGHQELVDFLKHITPSLGRPSAILVISAHWEEDRATITGGETPALIYDYAGFPDEAYKIKYPASGNPQLAKKIFNLLQSSGVEAKLDNHRGFDHGLFIPLKIMFPDASIPCVQLSLLKSLDPKEHIRMGKALSELRNENLLIIGSGFSFHNMSAFFQSKESPDEKNEDFERWLINTCTDNDISENERERKLAQWSDAPFARYCHPREEHLLPLHVCYGTCSSTAKLVFDGKVIGKKASAFLW</sequence>
<gene>
    <name evidence="7" type="ORF">AU255_06705</name>
</gene>
<comment type="similarity">
    <text evidence="2">Belongs to the DODA-type extradiol aromatic ring-opening dioxygenase family.</text>
</comment>
<dbReference type="EMBL" id="LPUF01000001">
    <property type="protein sequence ID" value="OQK17557.1"/>
    <property type="molecule type" value="Genomic_DNA"/>
</dbReference>
<evidence type="ECO:0000259" key="6">
    <source>
        <dbReference type="Pfam" id="PF02900"/>
    </source>
</evidence>
<evidence type="ECO:0000313" key="7">
    <source>
        <dbReference type="EMBL" id="OQK17557.1"/>
    </source>
</evidence>
<dbReference type="OrthoDB" id="9790889at2"/>
<dbReference type="PANTHER" id="PTHR30096:SF0">
    <property type="entry name" value="4,5-DOPA DIOXYGENASE EXTRADIOL-LIKE PROTEIN"/>
    <property type="match status" value="1"/>
</dbReference>
<dbReference type="InterPro" id="IPR004183">
    <property type="entry name" value="Xdiol_dOase_suB"/>
</dbReference>
<comment type="cofactor">
    <cofactor evidence="1">
        <name>Zn(2+)</name>
        <dbReference type="ChEBI" id="CHEBI:29105"/>
    </cofactor>
</comment>
<dbReference type="Gene3D" id="3.40.830.10">
    <property type="entry name" value="LigB-like"/>
    <property type="match status" value="1"/>
</dbReference>
<keyword evidence="8" id="KW-1185">Reference proteome</keyword>
<evidence type="ECO:0000256" key="4">
    <source>
        <dbReference type="ARBA" id="ARBA00022833"/>
    </source>
</evidence>
<accession>A0A1V8M7M7</accession>
<feature type="domain" description="Extradiol ring-cleavage dioxygenase class III enzyme subunit B" evidence="6">
    <location>
        <begin position="31"/>
        <end position="250"/>
    </location>
</feature>
<dbReference type="GO" id="GO:0008198">
    <property type="term" value="F:ferrous iron binding"/>
    <property type="evidence" value="ECO:0007669"/>
    <property type="project" value="InterPro"/>
</dbReference>
<keyword evidence="5" id="KW-0560">Oxidoreductase</keyword>
<dbReference type="AlphaFoldDB" id="A0A1V8M7M7"/>
<dbReference type="InterPro" id="IPR014436">
    <property type="entry name" value="Extradiol_dOase_DODA"/>
</dbReference>
<reference evidence="7 8" key="1">
    <citation type="submission" date="2015-12" db="EMBL/GenBank/DDBJ databases">
        <authorList>
            <person name="Shamseldin A."/>
            <person name="Moawad H."/>
            <person name="Abd El-Rahim W.M."/>
            <person name="Sadowsky M.J."/>
        </authorList>
    </citation>
    <scope>NUCLEOTIDE SEQUENCE [LARGE SCALE GENOMIC DNA]</scope>
    <source>
        <strain evidence="7 8">WF1</strain>
    </source>
</reference>
<protein>
    <submittedName>
        <fullName evidence="7">Dioxygenase</fullName>
    </submittedName>
</protein>
<evidence type="ECO:0000313" key="8">
    <source>
        <dbReference type="Proteomes" id="UP000191980"/>
    </source>
</evidence>
<dbReference type="RefSeq" id="WP_080522167.1">
    <property type="nucleotide sequence ID" value="NZ_LPUF01000001.1"/>
</dbReference>
<name>A0A1V8M7M7_9GAMM</name>
<evidence type="ECO:0000256" key="1">
    <source>
        <dbReference type="ARBA" id="ARBA00001947"/>
    </source>
</evidence>
<dbReference type="Pfam" id="PF02900">
    <property type="entry name" value="LigB"/>
    <property type="match status" value="1"/>
</dbReference>
<keyword evidence="4" id="KW-0862">Zinc</keyword>
<evidence type="ECO:0000256" key="2">
    <source>
        <dbReference type="ARBA" id="ARBA00007581"/>
    </source>
</evidence>
<comment type="caution">
    <text evidence="7">The sequence shown here is derived from an EMBL/GenBank/DDBJ whole genome shotgun (WGS) entry which is preliminary data.</text>
</comment>
<dbReference type="PIRSF" id="PIRSF006157">
    <property type="entry name" value="Doxgns_DODA"/>
    <property type="match status" value="1"/>
</dbReference>
<keyword evidence="3" id="KW-0479">Metal-binding</keyword>
<proteinExistence type="inferred from homology"/>
<dbReference type="GO" id="GO:0016702">
    <property type="term" value="F:oxidoreductase activity, acting on single donors with incorporation of molecular oxygen, incorporation of two atoms of oxygen"/>
    <property type="evidence" value="ECO:0007669"/>
    <property type="project" value="UniProtKB-ARBA"/>
</dbReference>
<evidence type="ECO:0000256" key="5">
    <source>
        <dbReference type="ARBA" id="ARBA00023002"/>
    </source>
</evidence>
<keyword evidence="7" id="KW-0223">Dioxygenase</keyword>